<keyword evidence="2" id="KW-0444">Lipid biosynthesis</keyword>
<proteinExistence type="inferred from homology"/>
<sequence length="240" mass="27764">MSYSFSGRIRYSEMDENRSLSLYSLINYFQDCSNFHAEVSGVGLDWTEANHRAWMLASWQIFVDEYPTMGDLVEVSTWAYGFRGFIGYRNYEMKNAAGRSIARANSEWVFMDTEKNSPTKVPKSQAEAYGIEESRKLTDDFGKRKIHIPENGKQMEPFRIQEYHLDTNHHVNNGQYIRFAEAYLPRGMKIGKLRAEYKKQVLLGDLLYPTVAETENGFVVVLAREGEDPCFIGELTERTE</sequence>
<protein>
    <submittedName>
        <fullName evidence="10">Acyl-[acyl-carrier-protein] thioesterase</fullName>
    </submittedName>
</protein>
<keyword evidence="7" id="KW-0275">Fatty acid biosynthesis</keyword>
<evidence type="ECO:0000259" key="8">
    <source>
        <dbReference type="Pfam" id="PF01643"/>
    </source>
</evidence>
<dbReference type="PANTHER" id="PTHR31727:SF6">
    <property type="entry name" value="OLEOYL-ACYL CARRIER PROTEIN THIOESTERASE 1, CHLOROPLASTIC"/>
    <property type="match status" value="1"/>
</dbReference>
<feature type="domain" description="Acyl-ACP thioesterase-like C-terminal" evidence="9">
    <location>
        <begin position="153"/>
        <end position="208"/>
    </location>
</feature>
<dbReference type="CDD" id="cd00586">
    <property type="entry name" value="4HBT"/>
    <property type="match status" value="1"/>
</dbReference>
<keyword evidence="5" id="KW-0809">Transit peptide</keyword>
<dbReference type="EMBL" id="DVOO01000030">
    <property type="protein sequence ID" value="HIV26122.1"/>
    <property type="molecule type" value="Genomic_DNA"/>
</dbReference>
<dbReference type="GO" id="GO:0016297">
    <property type="term" value="F:fatty acyl-[ACP] hydrolase activity"/>
    <property type="evidence" value="ECO:0007669"/>
    <property type="project" value="InterPro"/>
</dbReference>
<evidence type="ECO:0000256" key="4">
    <source>
        <dbReference type="ARBA" id="ARBA00022832"/>
    </source>
</evidence>
<name>A0A9D1P4E6_9FIRM</name>
<dbReference type="InterPro" id="IPR049427">
    <property type="entry name" value="Acyl-ACP_TE_C"/>
</dbReference>
<dbReference type="SUPFAM" id="SSF54637">
    <property type="entry name" value="Thioesterase/thiol ester dehydrase-isomerase"/>
    <property type="match status" value="2"/>
</dbReference>
<comment type="caution">
    <text evidence="10">The sequence shown here is derived from an EMBL/GenBank/DDBJ whole genome shotgun (WGS) entry which is preliminary data.</text>
</comment>
<accession>A0A9D1P4E6</accession>
<reference evidence="10" key="2">
    <citation type="journal article" date="2021" name="PeerJ">
        <title>Extensive microbial diversity within the chicken gut microbiome revealed by metagenomics and culture.</title>
        <authorList>
            <person name="Gilroy R."/>
            <person name="Ravi A."/>
            <person name="Getino M."/>
            <person name="Pursley I."/>
            <person name="Horton D.L."/>
            <person name="Alikhan N.F."/>
            <person name="Baker D."/>
            <person name="Gharbi K."/>
            <person name="Hall N."/>
            <person name="Watson M."/>
            <person name="Adriaenssens E.M."/>
            <person name="Foster-Nyarko E."/>
            <person name="Jarju S."/>
            <person name="Secka A."/>
            <person name="Antonio M."/>
            <person name="Oren A."/>
            <person name="Chaudhuri R.R."/>
            <person name="La Ragione R."/>
            <person name="Hildebrand F."/>
            <person name="Pallen M.J."/>
        </authorList>
    </citation>
    <scope>NUCLEOTIDE SEQUENCE</scope>
    <source>
        <strain evidence="10">CHK188-20938</strain>
    </source>
</reference>
<dbReference type="PANTHER" id="PTHR31727">
    <property type="entry name" value="OLEOYL-ACYL CARRIER PROTEIN THIOESTERASE 1, CHLOROPLASTIC"/>
    <property type="match status" value="1"/>
</dbReference>
<evidence type="ECO:0000256" key="2">
    <source>
        <dbReference type="ARBA" id="ARBA00022516"/>
    </source>
</evidence>
<dbReference type="Gene3D" id="3.10.129.10">
    <property type="entry name" value="Hotdog Thioesterase"/>
    <property type="match status" value="1"/>
</dbReference>
<comment type="similarity">
    <text evidence="1">Belongs to the acyl-ACP thioesterase family.</text>
</comment>
<evidence type="ECO:0000256" key="1">
    <source>
        <dbReference type="ARBA" id="ARBA00006500"/>
    </source>
</evidence>
<dbReference type="CDD" id="cd03440">
    <property type="entry name" value="hot_dog"/>
    <property type="match status" value="1"/>
</dbReference>
<evidence type="ECO:0000256" key="5">
    <source>
        <dbReference type="ARBA" id="ARBA00022946"/>
    </source>
</evidence>
<keyword evidence="3" id="KW-0378">Hydrolase</keyword>
<dbReference type="AlphaFoldDB" id="A0A9D1P4E6"/>
<evidence type="ECO:0000313" key="11">
    <source>
        <dbReference type="Proteomes" id="UP000824169"/>
    </source>
</evidence>
<dbReference type="InterPro" id="IPR002864">
    <property type="entry name" value="Acyl-ACP_thioesterase_NHD"/>
</dbReference>
<evidence type="ECO:0000313" key="10">
    <source>
        <dbReference type="EMBL" id="HIV26122.1"/>
    </source>
</evidence>
<keyword evidence="4" id="KW-0276">Fatty acid metabolism</keyword>
<dbReference type="GO" id="GO:0000036">
    <property type="term" value="F:acyl carrier activity"/>
    <property type="evidence" value="ECO:0007669"/>
    <property type="project" value="TreeGrafter"/>
</dbReference>
<dbReference type="InterPro" id="IPR029069">
    <property type="entry name" value="HotDog_dom_sf"/>
</dbReference>
<feature type="domain" description="Acyl-ACP thioesterase N-terminal hotdog" evidence="8">
    <location>
        <begin position="8"/>
        <end position="126"/>
    </location>
</feature>
<dbReference type="Pfam" id="PF01643">
    <property type="entry name" value="Acyl-ACP_TE"/>
    <property type="match status" value="1"/>
</dbReference>
<dbReference type="InterPro" id="IPR045023">
    <property type="entry name" value="FATA/B"/>
</dbReference>
<gene>
    <name evidence="10" type="ORF">IAB71_10170</name>
</gene>
<evidence type="ECO:0000259" key="9">
    <source>
        <dbReference type="Pfam" id="PF20791"/>
    </source>
</evidence>
<evidence type="ECO:0000256" key="7">
    <source>
        <dbReference type="ARBA" id="ARBA00023160"/>
    </source>
</evidence>
<dbReference type="Proteomes" id="UP000824169">
    <property type="component" value="Unassembled WGS sequence"/>
</dbReference>
<reference evidence="10" key="1">
    <citation type="submission" date="2020-10" db="EMBL/GenBank/DDBJ databases">
        <authorList>
            <person name="Gilroy R."/>
        </authorList>
    </citation>
    <scope>NUCLEOTIDE SEQUENCE</scope>
    <source>
        <strain evidence="10">CHK188-20938</strain>
    </source>
</reference>
<evidence type="ECO:0000256" key="3">
    <source>
        <dbReference type="ARBA" id="ARBA00022801"/>
    </source>
</evidence>
<keyword evidence="6" id="KW-0443">Lipid metabolism</keyword>
<evidence type="ECO:0000256" key="6">
    <source>
        <dbReference type="ARBA" id="ARBA00023098"/>
    </source>
</evidence>
<organism evidence="10 11">
    <name type="scientific">Candidatus Scatomonas pullistercoris</name>
    <dbReference type="NCBI Taxonomy" id="2840920"/>
    <lineage>
        <taxon>Bacteria</taxon>
        <taxon>Bacillati</taxon>
        <taxon>Bacillota</taxon>
        <taxon>Clostridia</taxon>
        <taxon>Lachnospirales</taxon>
        <taxon>Lachnospiraceae</taxon>
        <taxon>Lachnospiraceae incertae sedis</taxon>
        <taxon>Candidatus Scatomonas</taxon>
    </lineage>
</organism>
<dbReference type="Pfam" id="PF20791">
    <property type="entry name" value="Acyl-ACP_TE_C"/>
    <property type="match status" value="1"/>
</dbReference>